<dbReference type="EMBL" id="UINC01173474">
    <property type="protein sequence ID" value="SVD79094.1"/>
    <property type="molecule type" value="Genomic_DNA"/>
</dbReference>
<dbReference type="Gene3D" id="3.40.50.11280">
    <property type="entry name" value="Glutamate-cysteine ligase, N-terminal domain"/>
    <property type="match status" value="1"/>
</dbReference>
<accession>A0A382Y795</accession>
<dbReference type="InterPro" id="IPR042520">
    <property type="entry name" value="GshA_N"/>
</dbReference>
<organism evidence="1">
    <name type="scientific">marine metagenome</name>
    <dbReference type="NCBI Taxonomy" id="408172"/>
    <lineage>
        <taxon>unclassified sequences</taxon>
        <taxon>metagenomes</taxon>
        <taxon>ecological metagenomes</taxon>
    </lineage>
</organism>
<sequence length="127" mass="14286">MYHGPEILAELESRIIEKHDELEAWFAEQRAKLTMPIYGSVDIRDAHWKVAVVDANQFPAGFNNLSEGDIGTHLREAIGDLRHIHIWPESHSRNPAYAENIKSLSSILENEGYAVTQGILEIEAGKP</sequence>
<proteinExistence type="predicted"/>
<reference evidence="1" key="1">
    <citation type="submission" date="2018-05" db="EMBL/GenBank/DDBJ databases">
        <authorList>
            <person name="Lanie J.A."/>
            <person name="Ng W.-L."/>
            <person name="Kazmierczak K.M."/>
            <person name="Andrzejewski T.M."/>
            <person name="Davidsen T.M."/>
            <person name="Wayne K.J."/>
            <person name="Tettelin H."/>
            <person name="Glass J.I."/>
            <person name="Rusch D."/>
            <person name="Podicherti R."/>
            <person name="Tsui H.-C.T."/>
            <person name="Winkler M.E."/>
        </authorList>
    </citation>
    <scope>NUCLEOTIDE SEQUENCE</scope>
</reference>
<feature type="non-terminal residue" evidence="1">
    <location>
        <position position="127"/>
    </location>
</feature>
<name>A0A382Y795_9ZZZZ</name>
<dbReference type="InterPro" id="IPR011718">
    <property type="entry name" value="GshA"/>
</dbReference>
<gene>
    <name evidence="1" type="ORF">METZ01_LOCUS431948</name>
</gene>
<evidence type="ECO:0008006" key="2">
    <source>
        <dbReference type="Google" id="ProtNLM"/>
    </source>
</evidence>
<protein>
    <recommendedName>
        <fullName evidence="2">Glutamate--cysteine ligase</fullName>
    </recommendedName>
</protein>
<evidence type="ECO:0000313" key="1">
    <source>
        <dbReference type="EMBL" id="SVD79094.1"/>
    </source>
</evidence>
<dbReference type="AlphaFoldDB" id="A0A382Y795"/>
<dbReference type="Pfam" id="PF08886">
    <property type="entry name" value="GshA"/>
    <property type="match status" value="1"/>
</dbReference>